<evidence type="ECO:0000259" key="2">
    <source>
        <dbReference type="Pfam" id="PF19189"/>
    </source>
</evidence>
<name>A0ABR2URQ4_9PEZI</name>
<dbReference type="InterPro" id="IPR043837">
    <property type="entry name" value="Mtf2-like_C"/>
</dbReference>
<comment type="caution">
    <text evidence="3">The sequence shown here is derived from an EMBL/GenBank/DDBJ whole genome shotgun (WGS) entry which is preliminary data.</text>
</comment>
<evidence type="ECO:0000256" key="1">
    <source>
        <dbReference type="SAM" id="MobiDB-lite"/>
    </source>
</evidence>
<keyword evidence="4" id="KW-1185">Reference proteome</keyword>
<dbReference type="InterPro" id="IPR040009">
    <property type="entry name" value="Mtf2/C5D6.12-like"/>
</dbReference>
<gene>
    <name evidence="3" type="ORF">SUNI508_08897</name>
</gene>
<proteinExistence type="predicted"/>
<feature type="compositionally biased region" description="Polar residues" evidence="1">
    <location>
        <begin position="272"/>
        <end position="284"/>
    </location>
</feature>
<organism evidence="3 4">
    <name type="scientific">Seiridium unicorne</name>
    <dbReference type="NCBI Taxonomy" id="138068"/>
    <lineage>
        <taxon>Eukaryota</taxon>
        <taxon>Fungi</taxon>
        <taxon>Dikarya</taxon>
        <taxon>Ascomycota</taxon>
        <taxon>Pezizomycotina</taxon>
        <taxon>Sordariomycetes</taxon>
        <taxon>Xylariomycetidae</taxon>
        <taxon>Amphisphaeriales</taxon>
        <taxon>Sporocadaceae</taxon>
        <taxon>Seiridium</taxon>
    </lineage>
</organism>
<feature type="region of interest" description="Disordered" evidence="1">
    <location>
        <begin position="35"/>
        <end position="61"/>
    </location>
</feature>
<feature type="region of interest" description="Disordered" evidence="1">
    <location>
        <begin position="255"/>
        <end position="284"/>
    </location>
</feature>
<dbReference type="Pfam" id="PF19189">
    <property type="entry name" value="Mtf2"/>
    <property type="match status" value="1"/>
</dbReference>
<dbReference type="PANTHER" id="PTHR39468:SF1">
    <property type="entry name" value="MTF2-LIKE C-TERMINAL DOMAIN-CONTAINING PROTEIN"/>
    <property type="match status" value="1"/>
</dbReference>
<dbReference type="EMBL" id="JARVKF010000399">
    <property type="protein sequence ID" value="KAK9417317.1"/>
    <property type="molecule type" value="Genomic_DNA"/>
</dbReference>
<evidence type="ECO:0000313" key="3">
    <source>
        <dbReference type="EMBL" id="KAK9417317.1"/>
    </source>
</evidence>
<reference evidence="3 4" key="1">
    <citation type="journal article" date="2024" name="J. Plant Pathol.">
        <title>Sequence and assembly of the genome of Seiridium unicorne, isolate CBS 538.82, causal agent of cypress canker disease.</title>
        <authorList>
            <person name="Scali E."/>
            <person name="Rocca G.D."/>
            <person name="Danti R."/>
            <person name="Garbelotto M."/>
            <person name="Barberini S."/>
            <person name="Baroncelli R."/>
            <person name="Emiliani G."/>
        </authorList>
    </citation>
    <scope>NUCLEOTIDE SEQUENCE [LARGE SCALE GENOMIC DNA]</scope>
    <source>
        <strain evidence="3 4">BM-138-508</strain>
    </source>
</reference>
<feature type="domain" description="Mtf2-like C-terminal" evidence="2">
    <location>
        <begin position="213"/>
        <end position="395"/>
    </location>
</feature>
<dbReference type="Proteomes" id="UP001408356">
    <property type="component" value="Unassembled WGS sequence"/>
</dbReference>
<accession>A0ABR2URQ4</accession>
<dbReference type="PANTHER" id="PTHR39468">
    <property type="entry name" value="CHROMOSOME 7, WHOLE GENOME SHOTGUN SEQUENCE"/>
    <property type="match status" value="1"/>
</dbReference>
<protein>
    <submittedName>
        <fullName evidence="3">Mtf2-like C-terminal domain-containing protein</fullName>
    </submittedName>
</protein>
<sequence>MSAPPLLFLYQTRTLLRCRRLPSFARSLHVTPACRSRGENDIPFAQDGPGADIPVGKTQTRGTITPTERETFDRIFADIAARGLKPRMQQDVRPASETTRRATNLIIEAAAAVDDAGGITRGKPISAAQYVSAAKDKDKALLRFPPSLRAAASRAFELLNPDHPAAFLPPNGKQTTKTDADETDETAEMWQTPKNSILRAVEVDAKRQPEQKRVELLMSGAKTDFELWDIMEQEVFCYPQKLGLKKSAPGVRISKARKQKELKDGKFRRGSRSPTASPTNTDVQQFSDNPKLNLYIYGPLYPSFLLFGLRLLDKGFAAPSPLALSVLPRIKELGLESFVLGVSTPFYNELLSIQYSRFGDLSNMMNLLEEMSHSGLYFDEGTVAVLNRAYNHTGGLSAGKHGPFAEAIMTMPAYEQSVRELLRDWHRNVDFSMKQRDTDIDFNQWHRQ</sequence>
<evidence type="ECO:0000313" key="4">
    <source>
        <dbReference type="Proteomes" id="UP001408356"/>
    </source>
</evidence>